<gene>
    <name evidence="1" type="ORF">D3870_21060</name>
</gene>
<dbReference type="Proteomes" id="UP000285190">
    <property type="component" value="Unassembled WGS sequence"/>
</dbReference>
<proteinExistence type="predicted"/>
<accession>A0A418WWF9</accession>
<dbReference type="AlphaFoldDB" id="A0A418WWF9"/>
<dbReference type="EMBL" id="QYUN01000003">
    <property type="protein sequence ID" value="RJF96871.1"/>
    <property type="molecule type" value="Genomic_DNA"/>
</dbReference>
<name>A0A418WWF9_9BURK</name>
<comment type="caution">
    <text evidence="1">The sequence shown here is derived from an EMBL/GenBank/DDBJ whole genome shotgun (WGS) entry which is preliminary data.</text>
</comment>
<keyword evidence="2" id="KW-1185">Reference proteome</keyword>
<sequence>MAKHRIARSSNALERIGMRQPKENDMLSSEFIDWWFEPWICAESAVPALHPAAARAGRRDGYRIWCEQARVAPDLPGQFDPDWQIAAADSAAELVGAARLFAGLIAARQHDTAVLDQLGFDDRKWCVSIAATQPLIGCREVFADDDPIELRGLCEIARRLDNGFPGLWSRLRLLLAPELAAHLETRLAAANRAPSEPSATRAQRCWALCQDRAETAASRAAVQAQDEEETCGEYAAQAAQAAQAEHTDNLEEIEYDLN</sequence>
<protein>
    <submittedName>
        <fullName evidence="1">Uncharacterized protein</fullName>
    </submittedName>
</protein>
<evidence type="ECO:0000313" key="1">
    <source>
        <dbReference type="EMBL" id="RJF96871.1"/>
    </source>
</evidence>
<evidence type="ECO:0000313" key="2">
    <source>
        <dbReference type="Proteomes" id="UP000285190"/>
    </source>
</evidence>
<reference evidence="1 2" key="1">
    <citation type="submission" date="2018-09" db="EMBL/GenBank/DDBJ databases">
        <authorList>
            <person name="Zhu H."/>
        </authorList>
    </citation>
    <scope>NUCLEOTIDE SEQUENCE [LARGE SCALE GENOMIC DNA]</scope>
    <source>
        <strain evidence="1 2">K2R10-39</strain>
    </source>
</reference>
<organism evidence="1 2">
    <name type="scientific">Noviherbaspirillum cavernae</name>
    <dbReference type="NCBI Taxonomy" id="2320862"/>
    <lineage>
        <taxon>Bacteria</taxon>
        <taxon>Pseudomonadati</taxon>
        <taxon>Pseudomonadota</taxon>
        <taxon>Betaproteobacteria</taxon>
        <taxon>Burkholderiales</taxon>
        <taxon>Oxalobacteraceae</taxon>
        <taxon>Noviherbaspirillum</taxon>
    </lineage>
</organism>